<dbReference type="InterPro" id="IPR015797">
    <property type="entry name" value="NUDIX_hydrolase-like_dom_sf"/>
</dbReference>
<protein>
    <submittedName>
        <fullName evidence="2">NUDIX hydrolase</fullName>
    </submittedName>
</protein>
<dbReference type="InterPro" id="IPR011213">
    <property type="entry name" value="NMN_biosyn"/>
</dbReference>
<dbReference type="Gene3D" id="3.90.79.10">
    <property type="entry name" value="Nucleoside Triphosphate Pyrophosphohydrolase"/>
    <property type="match status" value="1"/>
</dbReference>
<dbReference type="InterPro" id="IPR036390">
    <property type="entry name" value="WH_DNA-bd_sf"/>
</dbReference>
<accession>A0A399IR87</accession>
<dbReference type="Gene3D" id="1.10.10.10">
    <property type="entry name" value="Winged helix-like DNA-binding domain superfamily/Winged helix DNA-binding domain"/>
    <property type="match status" value="1"/>
</dbReference>
<dbReference type="PROSITE" id="PS51462">
    <property type="entry name" value="NUDIX"/>
    <property type="match status" value="1"/>
</dbReference>
<dbReference type="SUPFAM" id="SSF46785">
    <property type="entry name" value="Winged helix' DNA-binding domain"/>
    <property type="match status" value="1"/>
</dbReference>
<dbReference type="PANTHER" id="PTHR43736">
    <property type="entry name" value="ADP-RIBOSE PYROPHOSPHATASE"/>
    <property type="match status" value="1"/>
</dbReference>
<feature type="domain" description="Nudix hydrolase" evidence="1">
    <location>
        <begin position="30"/>
        <end position="176"/>
    </location>
</feature>
<dbReference type="InterPro" id="IPR036388">
    <property type="entry name" value="WH-like_DNA-bd_sf"/>
</dbReference>
<keyword evidence="2" id="KW-0378">Hydrolase</keyword>
<comment type="caution">
    <text evidence="2">The sequence shown here is derived from an EMBL/GenBank/DDBJ whole genome shotgun (WGS) entry which is preliminary data.</text>
</comment>
<organism evidence="2 3">
    <name type="scientific">Clostridium chromiireducens</name>
    <dbReference type="NCBI Taxonomy" id="225345"/>
    <lineage>
        <taxon>Bacteria</taxon>
        <taxon>Bacillati</taxon>
        <taxon>Bacillota</taxon>
        <taxon>Clostridia</taxon>
        <taxon>Eubacteriales</taxon>
        <taxon>Clostridiaceae</taxon>
        <taxon>Clostridium</taxon>
    </lineage>
</organism>
<evidence type="ECO:0000313" key="3">
    <source>
        <dbReference type="Proteomes" id="UP000265930"/>
    </source>
</evidence>
<dbReference type="PIRSF" id="PIRSF019423">
    <property type="entry name" value="NMN_biosyn"/>
    <property type="match status" value="1"/>
</dbReference>
<dbReference type="Pfam" id="PF00293">
    <property type="entry name" value="NUDIX"/>
    <property type="match status" value="1"/>
</dbReference>
<dbReference type="InterPro" id="IPR000086">
    <property type="entry name" value="NUDIX_hydrolase_dom"/>
</dbReference>
<dbReference type="CDD" id="cd18873">
    <property type="entry name" value="NUDIX_NadM_like"/>
    <property type="match status" value="1"/>
</dbReference>
<proteinExistence type="predicted"/>
<evidence type="ECO:0000259" key="1">
    <source>
        <dbReference type="PROSITE" id="PS51462"/>
    </source>
</evidence>
<sequence length="303" mass="35867">MKKVLQLSCNSLYKNEEEFLKKYDVSIYERPSVTNDVIIFTTSDRIEKNSRKVPKKGMQILLIKRDDYPDIGKWAIPGGFVRNNESLESGAIRILKEETGIDNVYTEQLYTFGELNRDPRTRVISIGNIALISKDKITLKKEKNSKETNWFWVEKSLLDSSKDESFTTNRYKLNFQSEDNEIDIEYEIIEKIERSIFRKKEEKFKLLSNSDQELAFDHNKIINYAVDRIRNKIEYTPIALNLLPKLFTVKELQNVYEAIMGREILNFRRKMDNMIIETDEIIEGKPFRPAKVFKFNENFEHEF</sequence>
<dbReference type="Proteomes" id="UP000265930">
    <property type="component" value="Unassembled WGS sequence"/>
</dbReference>
<gene>
    <name evidence="2" type="ORF">D2A34_12565</name>
</gene>
<dbReference type="PANTHER" id="PTHR43736:SF4">
    <property type="entry name" value="SLR1690 PROTEIN"/>
    <property type="match status" value="1"/>
</dbReference>
<name>A0A399IR87_9CLOT</name>
<evidence type="ECO:0000313" key="2">
    <source>
        <dbReference type="EMBL" id="RII34012.1"/>
    </source>
</evidence>
<dbReference type="GO" id="GO:0016787">
    <property type="term" value="F:hydrolase activity"/>
    <property type="evidence" value="ECO:0007669"/>
    <property type="project" value="UniProtKB-KW"/>
</dbReference>
<dbReference type="AlphaFoldDB" id="A0A399IR87"/>
<dbReference type="Pfam" id="PF21906">
    <property type="entry name" value="WHD_NrtR"/>
    <property type="match status" value="1"/>
</dbReference>
<dbReference type="SUPFAM" id="SSF55811">
    <property type="entry name" value="Nudix"/>
    <property type="match status" value="1"/>
</dbReference>
<reference evidence="2 3" key="1">
    <citation type="submission" date="2018-08" db="EMBL/GenBank/DDBJ databases">
        <title>Genome of Clostridium chromiireducens C1, DSM12136.</title>
        <authorList>
            <person name="Xing M."/>
            <person name="Wei Y."/>
            <person name="Ang E.L."/>
            <person name="Zhao H."/>
            <person name="Zhang Y."/>
        </authorList>
    </citation>
    <scope>NUCLEOTIDE SEQUENCE [LARGE SCALE GENOMIC DNA]</scope>
    <source>
        <strain evidence="2 3">C1</strain>
    </source>
</reference>
<dbReference type="InterPro" id="IPR054105">
    <property type="entry name" value="WHD_NrtR"/>
</dbReference>
<dbReference type="EMBL" id="QXDJ01000003">
    <property type="protein sequence ID" value="RII34012.1"/>
    <property type="molecule type" value="Genomic_DNA"/>
</dbReference>